<feature type="domain" description="ABC transporter" evidence="5">
    <location>
        <begin position="3"/>
        <end position="229"/>
    </location>
</feature>
<proteinExistence type="inferred from homology"/>
<evidence type="ECO:0000256" key="4">
    <source>
        <dbReference type="ARBA" id="ARBA00022840"/>
    </source>
</evidence>
<keyword evidence="4" id="KW-0067">ATP-binding</keyword>
<dbReference type="RefSeq" id="WP_013705125.1">
    <property type="nucleotide sequence ID" value="NC_015388.1"/>
</dbReference>
<dbReference type="EC" id="3.6.3.24" evidence="6"/>
<evidence type="ECO:0000256" key="2">
    <source>
        <dbReference type="ARBA" id="ARBA00022448"/>
    </source>
</evidence>
<keyword evidence="3" id="KW-0547">Nucleotide-binding</keyword>
<dbReference type="Proteomes" id="UP000000483">
    <property type="component" value="Chromosome"/>
</dbReference>
<dbReference type="SMART" id="SM00382">
    <property type="entry name" value="AAA"/>
    <property type="match status" value="1"/>
</dbReference>
<name>F2NJ54_DESAR</name>
<dbReference type="GO" id="GO:0016887">
    <property type="term" value="F:ATP hydrolysis activity"/>
    <property type="evidence" value="ECO:0007669"/>
    <property type="project" value="InterPro"/>
</dbReference>
<dbReference type="Pfam" id="PF00005">
    <property type="entry name" value="ABC_tran"/>
    <property type="match status" value="1"/>
</dbReference>
<dbReference type="SUPFAM" id="SSF52540">
    <property type="entry name" value="P-loop containing nucleoside triphosphate hydrolases"/>
    <property type="match status" value="1"/>
</dbReference>
<dbReference type="OrthoDB" id="9809450at2"/>
<dbReference type="Gene3D" id="3.40.50.300">
    <property type="entry name" value="P-loop containing nucleotide triphosphate hydrolases"/>
    <property type="match status" value="1"/>
</dbReference>
<dbReference type="STRING" id="880072.Desac_0115"/>
<dbReference type="InterPro" id="IPR027417">
    <property type="entry name" value="P-loop_NTPase"/>
</dbReference>
<dbReference type="PROSITE" id="PS00211">
    <property type="entry name" value="ABC_TRANSPORTER_1"/>
    <property type="match status" value="1"/>
</dbReference>
<dbReference type="InterPro" id="IPR017871">
    <property type="entry name" value="ABC_transporter-like_CS"/>
</dbReference>
<dbReference type="GO" id="GO:0055085">
    <property type="term" value="P:transmembrane transport"/>
    <property type="evidence" value="ECO:0007669"/>
    <property type="project" value="UniProtKB-ARBA"/>
</dbReference>
<dbReference type="HOGENOM" id="CLU_000604_1_23_7"/>
<dbReference type="eggNOG" id="COG4608">
    <property type="taxonomic scope" value="Bacteria"/>
</dbReference>
<dbReference type="CDD" id="cd03257">
    <property type="entry name" value="ABC_NikE_OppD_transporters"/>
    <property type="match status" value="1"/>
</dbReference>
<protein>
    <submittedName>
        <fullName evidence="6">Nickel-transporting ATPase</fullName>
        <ecNumber evidence="6">3.6.3.24</ecNumber>
    </submittedName>
</protein>
<dbReference type="EMBL" id="CP002629">
    <property type="protein sequence ID" value="AEB08012.1"/>
    <property type="molecule type" value="Genomic_DNA"/>
</dbReference>
<accession>F2NJ54</accession>
<evidence type="ECO:0000256" key="1">
    <source>
        <dbReference type="ARBA" id="ARBA00005417"/>
    </source>
</evidence>
<keyword evidence="7" id="KW-1185">Reference proteome</keyword>
<dbReference type="InterPro" id="IPR050319">
    <property type="entry name" value="ABC_transp_ATP-bind"/>
</dbReference>
<evidence type="ECO:0000256" key="3">
    <source>
        <dbReference type="ARBA" id="ARBA00022741"/>
    </source>
</evidence>
<reference evidence="7" key="2">
    <citation type="submission" date="2011-03" db="EMBL/GenBank/DDBJ databases">
        <title>The complete genome of Desulfobacca acetoxidans DSM 11109.</title>
        <authorList>
            <consortium name="US DOE Joint Genome Institute (JGI-PGF)"/>
            <person name="Lucas S."/>
            <person name="Copeland A."/>
            <person name="Lapidus A."/>
            <person name="Bruce D."/>
            <person name="Goodwin L."/>
            <person name="Pitluck S."/>
            <person name="Peters L."/>
            <person name="Kyrpides N."/>
            <person name="Mavromatis K."/>
            <person name="Ivanova N."/>
            <person name="Ovchinnikova G."/>
            <person name="Teshima H."/>
            <person name="Detter J.C."/>
            <person name="Han C."/>
            <person name="Land M."/>
            <person name="Hauser L."/>
            <person name="Markowitz V."/>
            <person name="Cheng J.-F."/>
            <person name="Hugenholtz P."/>
            <person name="Woyke T."/>
            <person name="Wu D."/>
            <person name="Spring S."/>
            <person name="Schueler E."/>
            <person name="Brambilla E."/>
            <person name="Klenk H.-P."/>
            <person name="Eisen J.A."/>
        </authorList>
    </citation>
    <scope>NUCLEOTIDE SEQUENCE [LARGE SCALE GENOMIC DNA]</scope>
    <source>
        <strain evidence="7">ATCC 700848 / DSM 11109 / ASRB2</strain>
    </source>
</reference>
<gene>
    <name evidence="6" type="ordered locus">Desac_0115</name>
</gene>
<dbReference type="AlphaFoldDB" id="F2NJ54"/>
<organism evidence="6 7">
    <name type="scientific">Desulfobacca acetoxidans (strain ATCC 700848 / DSM 11109 / ASRB2)</name>
    <dbReference type="NCBI Taxonomy" id="880072"/>
    <lineage>
        <taxon>Bacteria</taxon>
        <taxon>Pseudomonadati</taxon>
        <taxon>Thermodesulfobacteriota</taxon>
        <taxon>Desulfobaccia</taxon>
        <taxon>Desulfobaccales</taxon>
        <taxon>Desulfobaccaceae</taxon>
        <taxon>Desulfobacca</taxon>
    </lineage>
</organism>
<comment type="similarity">
    <text evidence="1">Belongs to the ABC transporter superfamily.</text>
</comment>
<reference evidence="6 7" key="1">
    <citation type="journal article" date="2011" name="Stand. Genomic Sci.">
        <title>Complete genome sequence of the acetate-degrading sulfate reducer Desulfobacca acetoxidans type strain (ASRB2).</title>
        <authorList>
            <person name="Goker M."/>
            <person name="Teshima H."/>
            <person name="Lapidus A."/>
            <person name="Nolan M."/>
            <person name="Lucas S."/>
            <person name="Hammon N."/>
            <person name="Deshpande S."/>
            <person name="Cheng J.F."/>
            <person name="Tapia R."/>
            <person name="Han C."/>
            <person name="Goodwin L."/>
            <person name="Pitluck S."/>
            <person name="Huntemann M."/>
            <person name="Liolios K."/>
            <person name="Ivanova N."/>
            <person name="Pagani I."/>
            <person name="Mavromatis K."/>
            <person name="Ovchinikova G."/>
            <person name="Pati A."/>
            <person name="Chen A."/>
            <person name="Palaniappan K."/>
            <person name="Land M."/>
            <person name="Hauser L."/>
            <person name="Brambilla E.M."/>
            <person name="Rohde M."/>
            <person name="Spring S."/>
            <person name="Detter J.C."/>
            <person name="Woyke T."/>
            <person name="Bristow J."/>
            <person name="Eisen J.A."/>
            <person name="Markowitz V."/>
            <person name="Hugenholtz P."/>
            <person name="Kyrpides N.C."/>
            <person name="Klenk H.P."/>
        </authorList>
    </citation>
    <scope>NUCLEOTIDE SEQUENCE [LARGE SCALE GENOMIC DNA]</scope>
    <source>
        <strain evidence="7">ATCC 700848 / DSM 11109 / ASRB2</strain>
    </source>
</reference>
<dbReference type="PANTHER" id="PTHR43776:SF7">
    <property type="entry name" value="D,D-DIPEPTIDE TRANSPORT ATP-BINDING PROTEIN DDPF-RELATED"/>
    <property type="match status" value="1"/>
</dbReference>
<dbReference type="InterPro" id="IPR003593">
    <property type="entry name" value="AAA+_ATPase"/>
</dbReference>
<keyword evidence="2" id="KW-0813">Transport</keyword>
<dbReference type="GO" id="GO:0005524">
    <property type="term" value="F:ATP binding"/>
    <property type="evidence" value="ECO:0007669"/>
    <property type="project" value="UniProtKB-KW"/>
</dbReference>
<keyword evidence="6" id="KW-0378">Hydrolase</keyword>
<dbReference type="InterPro" id="IPR003439">
    <property type="entry name" value="ABC_transporter-like_ATP-bd"/>
</dbReference>
<dbReference type="PANTHER" id="PTHR43776">
    <property type="entry name" value="TRANSPORT ATP-BINDING PROTEIN"/>
    <property type="match status" value="1"/>
</dbReference>
<evidence type="ECO:0000313" key="6">
    <source>
        <dbReference type="EMBL" id="AEB08012.1"/>
    </source>
</evidence>
<evidence type="ECO:0000313" key="7">
    <source>
        <dbReference type="Proteomes" id="UP000000483"/>
    </source>
</evidence>
<evidence type="ECO:0000259" key="5">
    <source>
        <dbReference type="PROSITE" id="PS50893"/>
    </source>
</evidence>
<dbReference type="KEGG" id="dao:Desac_0115"/>
<dbReference type="PROSITE" id="PS50893">
    <property type="entry name" value="ABC_TRANSPORTER_2"/>
    <property type="match status" value="1"/>
</dbReference>
<sequence length="230" mass="25767">MLLEAVGLAKAFRMGFSRNRVRQVLRGINLCLERGETLGIVGDSGSGKSTLCLILAGLSNPDRGCLMLGGTNVRGMRGSQRMRFHRRVQILFQHPETVFDPLRTLRYSLIEPLRTHGLPVSEEIIALQLRRVGLDTAVLSRRPAQLSGGELQRLAIARALVLQPEVIILDEPTSMLDAITQARIMRLLEDIREANDISYLFVSHDLPLVRLFSDRVCLLQEGTLESFELR</sequence>